<evidence type="ECO:0000256" key="2">
    <source>
        <dbReference type="PROSITE-ProRule" id="PRU00023"/>
    </source>
</evidence>
<dbReference type="SUPFAM" id="SSF52540">
    <property type="entry name" value="P-loop containing nucleoside triphosphate hydrolases"/>
    <property type="match status" value="1"/>
</dbReference>
<reference evidence="4" key="2">
    <citation type="submission" date="2020-02" db="EMBL/GenBank/DDBJ databases">
        <title>Identification and distribution of gene clusters putatively required for synthesis of sphingolipid metabolism inhibitors in phylogenetically diverse species of the filamentous fungus Fusarium.</title>
        <authorList>
            <person name="Kim H.-S."/>
            <person name="Busman M."/>
            <person name="Brown D.W."/>
            <person name="Divon H."/>
            <person name="Uhlig S."/>
            <person name="Proctor R.H."/>
        </authorList>
    </citation>
    <scope>NUCLEOTIDE SEQUENCE</scope>
    <source>
        <strain evidence="4">NRRL 25174</strain>
    </source>
</reference>
<comment type="caution">
    <text evidence="4">The sequence shown here is derived from an EMBL/GenBank/DDBJ whole genome shotgun (WGS) entry which is preliminary data.</text>
</comment>
<evidence type="ECO:0000313" key="4">
    <source>
        <dbReference type="EMBL" id="KAF4335848.1"/>
    </source>
</evidence>
<keyword evidence="5" id="KW-1185">Reference proteome</keyword>
<name>A0A9P5DVI4_9HYPO</name>
<dbReference type="OrthoDB" id="7464126at2759"/>
<dbReference type="InterPro" id="IPR002110">
    <property type="entry name" value="Ankyrin_rpt"/>
</dbReference>
<dbReference type="PROSITE" id="PS50088">
    <property type="entry name" value="ANK_REPEAT"/>
    <property type="match status" value="2"/>
</dbReference>
<dbReference type="EMBL" id="PVQB02000528">
    <property type="protein sequence ID" value="KAF4335848.1"/>
    <property type="molecule type" value="Genomic_DNA"/>
</dbReference>
<dbReference type="Proteomes" id="UP000730481">
    <property type="component" value="Unassembled WGS sequence"/>
</dbReference>
<feature type="domain" description="Nephrocystin 3-like N-terminal" evidence="3">
    <location>
        <begin position="21"/>
        <end position="200"/>
    </location>
</feature>
<keyword evidence="1" id="KW-0677">Repeat</keyword>
<dbReference type="SUPFAM" id="SSF48403">
    <property type="entry name" value="Ankyrin repeat"/>
    <property type="match status" value="1"/>
</dbReference>
<dbReference type="InterPro" id="IPR056884">
    <property type="entry name" value="NPHP3-like_N"/>
</dbReference>
<dbReference type="AlphaFoldDB" id="A0A9P5DVI4"/>
<proteinExistence type="predicted"/>
<dbReference type="PROSITE" id="PS50297">
    <property type="entry name" value="ANK_REP_REGION"/>
    <property type="match status" value="2"/>
</dbReference>
<feature type="repeat" description="ANK" evidence="2">
    <location>
        <begin position="522"/>
        <end position="554"/>
    </location>
</feature>
<evidence type="ECO:0000259" key="3">
    <source>
        <dbReference type="Pfam" id="PF24883"/>
    </source>
</evidence>
<dbReference type="Gene3D" id="1.25.40.20">
    <property type="entry name" value="Ankyrin repeat-containing domain"/>
    <property type="match status" value="1"/>
</dbReference>
<dbReference type="PANTHER" id="PTHR10039">
    <property type="entry name" value="AMELOGENIN"/>
    <property type="match status" value="1"/>
</dbReference>
<sequence length="602" mass="68453">MPDSQEGMDSRQTDIKTEAAGTCHWLLQHKEYKRWESRDQSMLWIKGKPGSGKSTLLRYARHNIPVARRDEDVPLVLSFFFNGRGIELQKTPEGMFRSLLCQLQSELPKALKDLKAAFKRRVAVSSEHSQNWEWDTAELRHYFQSSLWEALKTRPVLLFIDALDEAGLNNAQTIAEELSSLLQRASVGHLKQLRICFTCRHYPILDLRNALEICLDHENKSDISTFVRSKLYSFQKRTGSTIADFISENSAGVFLWSVLVTNRVLELELKCISIESIEAEVRMIPQTLNEFYSELIRNMEPDSAGLIEFIAFAIRPLSIAELRWALILENDSSQSLKDCEIKSKYTSREEGMKWQILRLGCGLVEYEPATGIVQFMHQSVMDFFVDKVLPSLRGCKEPGQVAVSAHYRLAEICLRYMAMQDFDQPANEPDITSKFPFLRYAVTSWILHAVRISEDLQESIPWPLSAAVDRWLDLARQLNYVQSRGLTLLPMISIHGLTGALRFFLKAGIDQLGSHINVEDSWGRTPLYFASQFGRVAIVELLLDNGAQTDITNASGLIPLCAAIERRSSQVVDLLLKRGAKVNYHYIAGHEPVLLAESGRIR</sequence>
<evidence type="ECO:0000256" key="1">
    <source>
        <dbReference type="ARBA" id="ARBA00022737"/>
    </source>
</evidence>
<dbReference type="PANTHER" id="PTHR10039:SF5">
    <property type="entry name" value="NACHT DOMAIN-CONTAINING PROTEIN"/>
    <property type="match status" value="1"/>
</dbReference>
<reference evidence="4" key="1">
    <citation type="journal article" date="2017" name="Mycologia">
        <title>Fusarium algeriense, sp. nov., a novel toxigenic crown rot pathogen of durum wheat from Algeria is nested in the Fusarium burgessii species complex.</title>
        <authorList>
            <person name="Laraba I."/>
            <person name="Keddad A."/>
            <person name="Boureghda H."/>
            <person name="Abdallah N."/>
            <person name="Vaughan M.M."/>
            <person name="Proctor R.H."/>
            <person name="Busman M."/>
            <person name="O'Donnell K."/>
        </authorList>
    </citation>
    <scope>NUCLEOTIDE SEQUENCE</scope>
    <source>
        <strain evidence="4">NRRL 25174</strain>
    </source>
</reference>
<protein>
    <submittedName>
        <fullName evidence="4">Ankyrin repeat-containing protein</fullName>
    </submittedName>
</protein>
<evidence type="ECO:0000313" key="5">
    <source>
        <dbReference type="Proteomes" id="UP000730481"/>
    </source>
</evidence>
<accession>A0A9P5DVI4</accession>
<dbReference type="Pfam" id="PF24883">
    <property type="entry name" value="NPHP3_N"/>
    <property type="match status" value="1"/>
</dbReference>
<dbReference type="Gene3D" id="3.40.50.300">
    <property type="entry name" value="P-loop containing nucleotide triphosphate hydrolases"/>
    <property type="match status" value="1"/>
</dbReference>
<keyword evidence="2" id="KW-0040">ANK repeat</keyword>
<dbReference type="PRINTS" id="PR01415">
    <property type="entry name" value="ANKYRIN"/>
</dbReference>
<organism evidence="4 5">
    <name type="scientific">Fusarium beomiforme</name>
    <dbReference type="NCBI Taxonomy" id="44412"/>
    <lineage>
        <taxon>Eukaryota</taxon>
        <taxon>Fungi</taxon>
        <taxon>Dikarya</taxon>
        <taxon>Ascomycota</taxon>
        <taxon>Pezizomycotina</taxon>
        <taxon>Sordariomycetes</taxon>
        <taxon>Hypocreomycetidae</taxon>
        <taxon>Hypocreales</taxon>
        <taxon>Nectriaceae</taxon>
        <taxon>Fusarium</taxon>
        <taxon>Fusarium burgessii species complex</taxon>
    </lineage>
</organism>
<feature type="repeat" description="ANK" evidence="2">
    <location>
        <begin position="555"/>
        <end position="583"/>
    </location>
</feature>
<gene>
    <name evidence="4" type="ORF">FBEOM_10273</name>
</gene>
<dbReference type="Pfam" id="PF12796">
    <property type="entry name" value="Ank_2"/>
    <property type="match status" value="1"/>
</dbReference>
<dbReference type="SMART" id="SM00248">
    <property type="entry name" value="ANK"/>
    <property type="match status" value="2"/>
</dbReference>
<dbReference type="InterPro" id="IPR036770">
    <property type="entry name" value="Ankyrin_rpt-contain_sf"/>
</dbReference>
<dbReference type="InterPro" id="IPR027417">
    <property type="entry name" value="P-loop_NTPase"/>
</dbReference>